<dbReference type="OrthoDB" id="642536at2759"/>
<proteinExistence type="predicted"/>
<dbReference type="PANTHER" id="PTHR44259:SF108">
    <property type="entry name" value="F-BOX PROTEIN SKIP23-LIKE"/>
    <property type="match status" value="1"/>
</dbReference>
<evidence type="ECO:0000313" key="2">
    <source>
        <dbReference type="EMBL" id="TXG50434.1"/>
    </source>
</evidence>
<feature type="domain" description="KIB1-4 beta-propeller" evidence="1">
    <location>
        <begin position="66"/>
        <end position="220"/>
    </location>
</feature>
<gene>
    <name evidence="2" type="ORF">EZV62_022958</name>
</gene>
<dbReference type="Pfam" id="PF03478">
    <property type="entry name" value="Beta-prop_KIB1-4"/>
    <property type="match status" value="2"/>
</dbReference>
<dbReference type="InterPro" id="IPR005174">
    <property type="entry name" value="KIB1-4_b-propeller"/>
</dbReference>
<accession>A0A5C7H070</accession>
<reference evidence="3" key="1">
    <citation type="journal article" date="2019" name="Gigascience">
        <title>De novo genome assembly of the endangered Acer yangbiense, a plant species with extremely small populations endemic to Yunnan Province, China.</title>
        <authorList>
            <person name="Yang J."/>
            <person name="Wariss H.M."/>
            <person name="Tao L."/>
            <person name="Zhang R."/>
            <person name="Yun Q."/>
            <person name="Hollingsworth P."/>
            <person name="Dao Z."/>
            <person name="Luo G."/>
            <person name="Guo H."/>
            <person name="Ma Y."/>
            <person name="Sun W."/>
        </authorList>
    </citation>
    <scope>NUCLEOTIDE SEQUENCE [LARGE SCALE GENOMIC DNA]</scope>
    <source>
        <strain evidence="3">cv. Malutang</strain>
    </source>
</reference>
<name>A0A5C7H070_9ROSI</name>
<feature type="domain" description="KIB1-4 beta-propeller" evidence="1">
    <location>
        <begin position="233"/>
        <end position="292"/>
    </location>
</feature>
<dbReference type="InterPro" id="IPR050942">
    <property type="entry name" value="F-box_BR-signaling"/>
</dbReference>
<dbReference type="AlphaFoldDB" id="A0A5C7H070"/>
<keyword evidence="3" id="KW-1185">Reference proteome</keyword>
<evidence type="ECO:0000259" key="1">
    <source>
        <dbReference type="Pfam" id="PF03478"/>
    </source>
</evidence>
<dbReference type="EMBL" id="VAHF01000011">
    <property type="protein sequence ID" value="TXG50434.1"/>
    <property type="molecule type" value="Genomic_DNA"/>
</dbReference>
<dbReference type="Proteomes" id="UP000323000">
    <property type="component" value="Chromosome 11"/>
</dbReference>
<protein>
    <recommendedName>
        <fullName evidence="1">KIB1-4 beta-propeller domain-containing protein</fullName>
    </recommendedName>
</protein>
<comment type="caution">
    <text evidence="2">The sequence shown here is derived from an EMBL/GenBank/DDBJ whole genome shotgun (WGS) entry which is preliminary data.</text>
</comment>
<dbReference type="PANTHER" id="PTHR44259">
    <property type="entry name" value="OS07G0183000 PROTEIN-RELATED"/>
    <property type="match status" value="1"/>
</dbReference>
<sequence length="389" mass="43926">MAIWDGIDILEKIAMRIKLSEDFVAFRGVGRLWRSAASKENFRFSSSLVTWLMLPPKEEGSDLRSFFSLSKGMSRQINLPDANGNKCYASKGWLMVINKDWSMFLLHPFSSLRIELPHIKTFRNWEPNCEYLESMEILFISKCVLSTSPSLESDYTLVVIYGSTAELAYFRPGFKTWITIDSCRHCYQDVIYYQEQFYVIDFSGRITAIDIKSDDTVVAKKVANLEIELIPEELDLSTDKWSLVKNLGNRALFLGDNSSFSLDISNLKPNCIYFIDDCQEVYFNGKGGKDMGICNLENRSIERIEPYFKGRTNGEEGCPVLSRPSGLLSKAEDGGGLKGLGMARNAPSIIHLFSTDDSLAFVGAMRDACECIKDSLVQYEMGSGQLVNR</sequence>
<evidence type="ECO:0000313" key="3">
    <source>
        <dbReference type="Proteomes" id="UP000323000"/>
    </source>
</evidence>
<organism evidence="2 3">
    <name type="scientific">Acer yangbiense</name>
    <dbReference type="NCBI Taxonomy" id="1000413"/>
    <lineage>
        <taxon>Eukaryota</taxon>
        <taxon>Viridiplantae</taxon>
        <taxon>Streptophyta</taxon>
        <taxon>Embryophyta</taxon>
        <taxon>Tracheophyta</taxon>
        <taxon>Spermatophyta</taxon>
        <taxon>Magnoliopsida</taxon>
        <taxon>eudicotyledons</taxon>
        <taxon>Gunneridae</taxon>
        <taxon>Pentapetalae</taxon>
        <taxon>rosids</taxon>
        <taxon>malvids</taxon>
        <taxon>Sapindales</taxon>
        <taxon>Sapindaceae</taxon>
        <taxon>Hippocastanoideae</taxon>
        <taxon>Acereae</taxon>
        <taxon>Acer</taxon>
    </lineage>
</organism>